<dbReference type="InterPro" id="IPR008927">
    <property type="entry name" value="6-PGluconate_DH-like_C_sf"/>
</dbReference>
<dbReference type="PROSITE" id="PS51176">
    <property type="entry name" value="PDH_ADH"/>
    <property type="match status" value="1"/>
</dbReference>
<name>A0A3S0QH38_9BACT</name>
<evidence type="ECO:0000259" key="2">
    <source>
        <dbReference type="PROSITE" id="PS51176"/>
    </source>
</evidence>
<dbReference type="Gene3D" id="1.10.3660.10">
    <property type="entry name" value="6-phosphogluconate dehydrogenase C-terminal like domain"/>
    <property type="match status" value="1"/>
</dbReference>
<dbReference type="GO" id="GO:0006571">
    <property type="term" value="P:tyrosine biosynthetic process"/>
    <property type="evidence" value="ECO:0007669"/>
    <property type="project" value="InterPro"/>
</dbReference>
<dbReference type="InterPro" id="IPR046826">
    <property type="entry name" value="PDH_N"/>
</dbReference>
<dbReference type="GO" id="GO:0004665">
    <property type="term" value="F:prephenate dehydrogenase (NADP+) activity"/>
    <property type="evidence" value="ECO:0007669"/>
    <property type="project" value="InterPro"/>
</dbReference>
<dbReference type="Proteomes" id="UP000282184">
    <property type="component" value="Unassembled WGS sequence"/>
</dbReference>
<dbReference type="EC" id="1.3.1.12" evidence="3"/>
<dbReference type="GO" id="GO:0070403">
    <property type="term" value="F:NAD+ binding"/>
    <property type="evidence" value="ECO:0007669"/>
    <property type="project" value="InterPro"/>
</dbReference>
<proteinExistence type="predicted"/>
<dbReference type="InterPro" id="IPR036291">
    <property type="entry name" value="NAD(P)-bd_dom_sf"/>
</dbReference>
<dbReference type="Pfam" id="PF20463">
    <property type="entry name" value="PDH_C"/>
    <property type="match status" value="1"/>
</dbReference>
<dbReference type="InterPro" id="IPR003099">
    <property type="entry name" value="Prephen_DH"/>
</dbReference>
<dbReference type="SUPFAM" id="SSF51735">
    <property type="entry name" value="NAD(P)-binding Rossmann-fold domains"/>
    <property type="match status" value="1"/>
</dbReference>
<dbReference type="FunFam" id="3.40.50.720:FF:000208">
    <property type="entry name" value="Prephenate dehydrogenase"/>
    <property type="match status" value="1"/>
</dbReference>
<sequence>MIVTVIGVGLIGGSLALSLKQQGLASRVIGVDQSPAHLQQARALGLIDEAQPDLPAAVAGADLIVVAVPMDAMLTVLPRVLDLVTERQVVIDVGSTKAALLAAVAGHPRRGRFVAVHPMAGTEYSGPAAAAAELFAGRTLVICDAQGSDADALQRVETLFRQLPMRLVYLGGAEHDVHTAYVSHISHITSFALALTVLEKEREEQRIFDLASGGFASTVRLAKSSPAMWVPIFRQNRLNVLDVLDEHLHQLQRMRELLAQEDYAAFEELIRQANHIRRIIQ</sequence>
<dbReference type="NCBIfam" id="NF006307">
    <property type="entry name" value="PRK08507.1"/>
    <property type="match status" value="1"/>
</dbReference>
<dbReference type="InterPro" id="IPR046825">
    <property type="entry name" value="PDH_C"/>
</dbReference>
<evidence type="ECO:0000313" key="4">
    <source>
        <dbReference type="Proteomes" id="UP000282184"/>
    </source>
</evidence>
<dbReference type="AlphaFoldDB" id="A0A3S0QH38"/>
<keyword evidence="4" id="KW-1185">Reference proteome</keyword>
<dbReference type="RefSeq" id="WP_126694304.1">
    <property type="nucleotide sequence ID" value="NZ_RXOF01000009.1"/>
</dbReference>
<accession>A0A3S0QH38</accession>
<dbReference type="PANTHER" id="PTHR21363">
    <property type="entry name" value="PREPHENATE DEHYDROGENASE"/>
    <property type="match status" value="1"/>
</dbReference>
<dbReference type="SUPFAM" id="SSF48179">
    <property type="entry name" value="6-phosphogluconate dehydrogenase C-terminal domain-like"/>
    <property type="match status" value="1"/>
</dbReference>
<dbReference type="OrthoDB" id="9802008at2"/>
<evidence type="ECO:0000313" key="3">
    <source>
        <dbReference type="EMBL" id="RTQ48599.1"/>
    </source>
</evidence>
<dbReference type="Gene3D" id="3.40.50.720">
    <property type="entry name" value="NAD(P)-binding Rossmann-like Domain"/>
    <property type="match status" value="1"/>
</dbReference>
<dbReference type="EMBL" id="RXOF01000009">
    <property type="protein sequence ID" value="RTQ48599.1"/>
    <property type="molecule type" value="Genomic_DNA"/>
</dbReference>
<feature type="domain" description="Prephenate/arogenate dehydrogenase" evidence="2">
    <location>
        <begin position="1"/>
        <end position="281"/>
    </location>
</feature>
<dbReference type="Pfam" id="PF02153">
    <property type="entry name" value="PDH_N"/>
    <property type="match status" value="1"/>
</dbReference>
<dbReference type="InterPro" id="IPR050812">
    <property type="entry name" value="Preph/Arog_dehydrog"/>
</dbReference>
<keyword evidence="1 3" id="KW-0560">Oxidoreductase</keyword>
<comment type="caution">
    <text evidence="3">The sequence shown here is derived from an EMBL/GenBank/DDBJ whole genome shotgun (WGS) entry which is preliminary data.</text>
</comment>
<gene>
    <name evidence="3" type="ORF">EJV47_16635</name>
</gene>
<reference evidence="3 4" key="1">
    <citation type="submission" date="2018-12" db="EMBL/GenBank/DDBJ databases">
        <title>Hymenobacter gummosus sp. nov., isolated from a spring.</title>
        <authorList>
            <person name="Nie L."/>
        </authorList>
    </citation>
    <scope>NUCLEOTIDE SEQUENCE [LARGE SCALE GENOMIC DNA]</scope>
    <source>
        <strain evidence="3 4">KCTC 52166</strain>
    </source>
</reference>
<organism evidence="3 4">
    <name type="scientific">Hymenobacter gummosus</name>
    <dbReference type="NCBI Taxonomy" id="1776032"/>
    <lineage>
        <taxon>Bacteria</taxon>
        <taxon>Pseudomonadati</taxon>
        <taxon>Bacteroidota</taxon>
        <taxon>Cytophagia</taxon>
        <taxon>Cytophagales</taxon>
        <taxon>Hymenobacteraceae</taxon>
        <taxon>Hymenobacter</taxon>
    </lineage>
</organism>
<dbReference type="PANTHER" id="PTHR21363:SF0">
    <property type="entry name" value="PREPHENATE DEHYDROGENASE [NADP(+)]"/>
    <property type="match status" value="1"/>
</dbReference>
<dbReference type="GO" id="GO:0008977">
    <property type="term" value="F:prephenate dehydrogenase (NAD+) activity"/>
    <property type="evidence" value="ECO:0007669"/>
    <property type="project" value="UniProtKB-EC"/>
</dbReference>
<evidence type="ECO:0000256" key="1">
    <source>
        <dbReference type="ARBA" id="ARBA00023002"/>
    </source>
</evidence>
<protein>
    <submittedName>
        <fullName evidence="3">Prephenate dehydrogenase</fullName>
        <ecNumber evidence="3">1.3.1.12</ecNumber>
    </submittedName>
</protein>